<feature type="domain" description="HNH" evidence="2">
    <location>
        <begin position="56"/>
        <end position="99"/>
    </location>
</feature>
<dbReference type="GO" id="GO:0004519">
    <property type="term" value="F:endonuclease activity"/>
    <property type="evidence" value="ECO:0007669"/>
    <property type="project" value="UniProtKB-KW"/>
</dbReference>
<feature type="compositionally biased region" description="Basic and acidic residues" evidence="1">
    <location>
        <begin position="20"/>
        <end position="36"/>
    </location>
</feature>
<proteinExistence type="predicted"/>
<dbReference type="OrthoDB" id="4578716at2"/>
<evidence type="ECO:0000256" key="1">
    <source>
        <dbReference type="SAM" id="MobiDB-lite"/>
    </source>
</evidence>
<reference evidence="3 4" key="1">
    <citation type="submission" date="2019-09" db="EMBL/GenBank/DDBJ databases">
        <title>Report of infection by Mycobacterium simiae a patient suffering from pulmonary tuberculosis.</title>
        <authorList>
            <person name="Mohanty P.S."/>
            <person name="Bansal A.K."/>
            <person name="Singh H."/>
            <person name="Sharma S."/>
            <person name="Patil S.A."/>
            <person name="Upadhaya P."/>
            <person name="Singh P.K."/>
            <person name="Kumar D."/>
            <person name="Kumar S."/>
            <person name="Singh R.K."/>
            <person name="Chaudhary B."/>
        </authorList>
    </citation>
    <scope>NUCLEOTIDE SEQUENCE [LARGE SCALE GENOMIC DNA]</scope>
    <source>
        <strain evidence="3 4">JAL-560-SIM</strain>
    </source>
</reference>
<dbReference type="RefSeq" id="WP_149655344.1">
    <property type="nucleotide sequence ID" value="NZ_VTZN01000130.1"/>
</dbReference>
<accession>A0A5B1BP78</accession>
<dbReference type="GO" id="GO:0008270">
    <property type="term" value="F:zinc ion binding"/>
    <property type="evidence" value="ECO:0007669"/>
    <property type="project" value="InterPro"/>
</dbReference>
<dbReference type="Proteomes" id="UP000324701">
    <property type="component" value="Unassembled WGS sequence"/>
</dbReference>
<keyword evidence="4" id="KW-1185">Reference proteome</keyword>
<feature type="region of interest" description="Disordered" evidence="1">
    <location>
        <begin position="119"/>
        <end position="147"/>
    </location>
</feature>
<organism evidence="3 4">
    <name type="scientific">Mycobacterium simiae</name>
    <name type="common">Mycobacterium habana</name>
    <dbReference type="NCBI Taxonomy" id="1784"/>
    <lineage>
        <taxon>Bacteria</taxon>
        <taxon>Bacillati</taxon>
        <taxon>Actinomycetota</taxon>
        <taxon>Actinomycetes</taxon>
        <taxon>Mycobacteriales</taxon>
        <taxon>Mycobacteriaceae</taxon>
        <taxon>Mycobacterium</taxon>
        <taxon>Mycobacterium simiae complex</taxon>
    </lineage>
</organism>
<name>A0A5B1BP78_MYCSI</name>
<gene>
    <name evidence="3" type="ORF">F0Q45_18635</name>
</gene>
<dbReference type="InterPro" id="IPR002711">
    <property type="entry name" value="HNH"/>
</dbReference>
<evidence type="ECO:0000313" key="4">
    <source>
        <dbReference type="Proteomes" id="UP000324701"/>
    </source>
</evidence>
<feature type="region of interest" description="Disordered" evidence="1">
    <location>
        <begin position="20"/>
        <end position="40"/>
    </location>
</feature>
<dbReference type="GO" id="GO:0003676">
    <property type="term" value="F:nucleic acid binding"/>
    <property type="evidence" value="ECO:0007669"/>
    <property type="project" value="InterPro"/>
</dbReference>
<dbReference type="AlphaFoldDB" id="A0A5B1BP78"/>
<evidence type="ECO:0000259" key="2">
    <source>
        <dbReference type="Pfam" id="PF01844"/>
    </source>
</evidence>
<evidence type="ECO:0000313" key="3">
    <source>
        <dbReference type="EMBL" id="KAA1248799.1"/>
    </source>
</evidence>
<keyword evidence="3" id="KW-0540">Nuclease</keyword>
<keyword evidence="3" id="KW-0255">Endonuclease</keyword>
<dbReference type="Pfam" id="PF01844">
    <property type="entry name" value="HNH"/>
    <property type="match status" value="1"/>
</dbReference>
<comment type="caution">
    <text evidence="3">The sequence shown here is derived from an EMBL/GenBank/DDBJ whole genome shotgun (WGS) entry which is preliminary data.</text>
</comment>
<keyword evidence="3" id="KW-0378">Hydrolase</keyword>
<protein>
    <submittedName>
        <fullName evidence="3">HNH endonuclease</fullName>
    </submittedName>
</protein>
<dbReference type="EMBL" id="VTZN01000130">
    <property type="protein sequence ID" value="KAA1248799.1"/>
    <property type="molecule type" value="Genomic_DNA"/>
</dbReference>
<sequence>MTLRPCIVCGEVTAKSRCEDHRPKRPAKDLPRDHPHMNPARWKAASASARRRQPWCLDCGAVEDLTVDHVISIDEDPSLAYEPLNFAVRCRPCNSRRGATGCTDDERMAILDAITARETRGGTPRQKGLRRGGKAQGALHTRGGYAC</sequence>
<dbReference type="Gene3D" id="1.10.30.50">
    <property type="match status" value="1"/>
</dbReference>